<proteinExistence type="predicted"/>
<dbReference type="Proteomes" id="UP001295684">
    <property type="component" value="Unassembled WGS sequence"/>
</dbReference>
<dbReference type="Pfam" id="PF07004">
    <property type="entry name" value="SHIPPO-rpt"/>
    <property type="match status" value="1"/>
</dbReference>
<dbReference type="AlphaFoldDB" id="A0AAD1XMH4"/>
<comment type="caution">
    <text evidence="2">The sequence shown here is derived from an EMBL/GenBank/DDBJ whole genome shotgun (WGS) entry which is preliminary data.</text>
</comment>
<keyword evidence="3" id="KW-1185">Reference proteome</keyword>
<dbReference type="PANTHER" id="PTHR40429">
    <property type="entry name" value="FLAGELLAR ASSOCIATED PROTEIN"/>
    <property type="match status" value="1"/>
</dbReference>
<evidence type="ECO:0000313" key="3">
    <source>
        <dbReference type="Proteomes" id="UP001295684"/>
    </source>
</evidence>
<dbReference type="InterPro" id="IPR010736">
    <property type="entry name" value="SHIPPO-rpt"/>
</dbReference>
<name>A0AAD1XMH4_EUPCR</name>
<evidence type="ECO:0000256" key="1">
    <source>
        <dbReference type="SAM" id="MobiDB-lite"/>
    </source>
</evidence>
<evidence type="ECO:0000313" key="2">
    <source>
        <dbReference type="EMBL" id="CAI2375408.1"/>
    </source>
</evidence>
<accession>A0AAD1XMH4</accession>
<gene>
    <name evidence="2" type="ORF">ECRASSUSDP1_LOCUS16770</name>
</gene>
<dbReference type="EMBL" id="CAMPGE010016883">
    <property type="protein sequence ID" value="CAI2375408.1"/>
    <property type="molecule type" value="Genomic_DNA"/>
</dbReference>
<protein>
    <submittedName>
        <fullName evidence="2">Uncharacterized protein</fullName>
    </submittedName>
</protein>
<feature type="compositionally biased region" description="Polar residues" evidence="1">
    <location>
        <begin position="229"/>
        <end position="253"/>
    </location>
</feature>
<organism evidence="2 3">
    <name type="scientific">Euplotes crassus</name>
    <dbReference type="NCBI Taxonomy" id="5936"/>
    <lineage>
        <taxon>Eukaryota</taxon>
        <taxon>Sar</taxon>
        <taxon>Alveolata</taxon>
        <taxon>Ciliophora</taxon>
        <taxon>Intramacronucleata</taxon>
        <taxon>Spirotrichea</taxon>
        <taxon>Hypotrichia</taxon>
        <taxon>Euplotida</taxon>
        <taxon>Euplotidae</taxon>
        <taxon>Moneuplotes</taxon>
    </lineage>
</organism>
<feature type="region of interest" description="Disordered" evidence="1">
    <location>
        <begin position="147"/>
        <end position="166"/>
    </location>
</feature>
<feature type="compositionally biased region" description="Polar residues" evidence="1">
    <location>
        <begin position="205"/>
        <end position="217"/>
    </location>
</feature>
<feature type="region of interest" description="Disordered" evidence="1">
    <location>
        <begin position="189"/>
        <end position="263"/>
    </location>
</feature>
<sequence length="290" mass="32658">MEIEEDQKETKPLTTKTFNELIRALDSQASHTSFGVLPLSVEKTAPNYSFPLAKKDDGDKIVTDQEMAKTQFASKHSPGPVYVYQDDTKYQAAPKFGFGTAPKIEPTKPKYDYYEIDKIIDYPIEADKARKKRCCVPKIGTEPRMPVSFFSRSPGPDYNVNQKPNAKNSEKYTFGYRRSKGAQDSLMNKTSTTKTVGPGRYVPESCQNPSNKKNNPKWTLPKARRSLDQSKSLTKHQTYDTRSSVGKQYTSKNKNARAAHFGTASRDAKVGHFRDTMAGAMKVRMPHASY</sequence>
<dbReference type="PANTHER" id="PTHR40429:SF1">
    <property type="entry name" value="FLAGELLAR ASSOCIATED PROTEIN"/>
    <property type="match status" value="1"/>
</dbReference>
<reference evidence="2" key="1">
    <citation type="submission" date="2023-07" db="EMBL/GenBank/DDBJ databases">
        <authorList>
            <consortium name="AG Swart"/>
            <person name="Singh M."/>
            <person name="Singh A."/>
            <person name="Seah K."/>
            <person name="Emmerich C."/>
        </authorList>
    </citation>
    <scope>NUCLEOTIDE SEQUENCE</scope>
    <source>
        <strain evidence="2">DP1</strain>
    </source>
</reference>